<organism evidence="3 4">
    <name type="scientific">Sanghuangporus baumii</name>
    <name type="common">Phellinus baumii</name>
    <dbReference type="NCBI Taxonomy" id="108892"/>
    <lineage>
        <taxon>Eukaryota</taxon>
        <taxon>Fungi</taxon>
        <taxon>Dikarya</taxon>
        <taxon>Basidiomycota</taxon>
        <taxon>Agaricomycotina</taxon>
        <taxon>Agaricomycetes</taxon>
        <taxon>Hymenochaetales</taxon>
        <taxon>Hymenochaetaceae</taxon>
        <taxon>Sanghuangporus</taxon>
    </lineage>
</organism>
<dbReference type="PANTHER" id="PTHR12458">
    <property type="entry name" value="ORF PROTEIN"/>
    <property type="match status" value="1"/>
</dbReference>
<gene>
    <name evidence="3" type="ORF">A7U60_g6307</name>
</gene>
<protein>
    <recommendedName>
        <fullName evidence="2">CFA20 domain-containing protein</fullName>
    </recommendedName>
</protein>
<dbReference type="InterPro" id="IPR007714">
    <property type="entry name" value="CFA20_dom"/>
</dbReference>
<feature type="region of interest" description="Disordered" evidence="1">
    <location>
        <begin position="47"/>
        <end position="83"/>
    </location>
</feature>
<evidence type="ECO:0000313" key="4">
    <source>
        <dbReference type="Proteomes" id="UP000757232"/>
    </source>
</evidence>
<name>A0A9Q5N7F5_SANBA</name>
<dbReference type="Pfam" id="PF05018">
    <property type="entry name" value="CFA20_dom"/>
    <property type="match status" value="1"/>
</dbReference>
<dbReference type="EMBL" id="LNZH02000200">
    <property type="protein sequence ID" value="OCB86628.1"/>
    <property type="molecule type" value="Genomic_DNA"/>
</dbReference>
<feature type="domain" description="CFA20" evidence="2">
    <location>
        <begin position="86"/>
        <end position="209"/>
    </location>
</feature>
<evidence type="ECO:0000259" key="2">
    <source>
        <dbReference type="Pfam" id="PF05018"/>
    </source>
</evidence>
<dbReference type="OrthoDB" id="7486196at2759"/>
<dbReference type="InterPro" id="IPR040441">
    <property type="entry name" value="CFA20/CFAP20DC"/>
</dbReference>
<comment type="caution">
    <text evidence="3">The sequence shown here is derived from an EMBL/GenBank/DDBJ whole genome shotgun (WGS) entry which is preliminary data.</text>
</comment>
<feature type="compositionally biased region" description="Basic and acidic residues" evidence="1">
    <location>
        <begin position="68"/>
        <end position="83"/>
    </location>
</feature>
<proteinExistence type="predicted"/>
<keyword evidence="4" id="KW-1185">Reference proteome</keyword>
<evidence type="ECO:0000313" key="3">
    <source>
        <dbReference type="EMBL" id="OCB86628.1"/>
    </source>
</evidence>
<sequence length="293" mass="32558">MFASVVQPSIVSLFSSTGSAPLQLFSQHVDPAPVLRSDSLIHLLNDTTNLPPPPEPGVLVQASFTSRSSEKDDNEKADSDTQRVGRTLCQTVLHIQSPTLRTTYIRCPPHRSSSSPSKTPVTLGLTLPWMHMQVCRLGEREWAFEVGIADRAGRKGVIRCSTFQKEATVVMHHDPPLLHVPLRFPEASARPFTAWSSISIDLASLIQQFHLISSSQRAEYESFAHTQDEGHENDVPNERIAREHSGMSAPLPSGGLGKVTYVKVYANCRLRRIWLSDNKRGALPWEFELYASP</sequence>
<dbReference type="AlphaFoldDB" id="A0A9Q5N7F5"/>
<accession>A0A9Q5N7F5</accession>
<dbReference type="Proteomes" id="UP000757232">
    <property type="component" value="Unassembled WGS sequence"/>
</dbReference>
<evidence type="ECO:0000256" key="1">
    <source>
        <dbReference type="SAM" id="MobiDB-lite"/>
    </source>
</evidence>
<reference evidence="3" key="1">
    <citation type="submission" date="2016-06" db="EMBL/GenBank/DDBJ databases">
        <title>Draft Genome sequence of the fungus Inonotus baumii.</title>
        <authorList>
            <person name="Zhu H."/>
            <person name="Lin W."/>
        </authorList>
    </citation>
    <scope>NUCLEOTIDE SEQUENCE</scope>
    <source>
        <strain evidence="3">821</strain>
    </source>
</reference>